<feature type="region of interest" description="Disordered" evidence="1">
    <location>
        <begin position="81"/>
        <end position="125"/>
    </location>
</feature>
<feature type="compositionally biased region" description="Low complexity" evidence="1">
    <location>
        <begin position="405"/>
        <end position="414"/>
    </location>
</feature>
<keyword evidence="3" id="KW-1185">Reference proteome</keyword>
<feature type="compositionally biased region" description="Low complexity" evidence="1">
    <location>
        <begin position="86"/>
        <end position="125"/>
    </location>
</feature>
<dbReference type="AlphaFoldDB" id="A0A5C3EBI6"/>
<protein>
    <recommendedName>
        <fullName evidence="4">C3H1-type domain-containing protein</fullName>
    </recommendedName>
</protein>
<reference evidence="2 3" key="1">
    <citation type="submission" date="2018-03" db="EMBL/GenBank/DDBJ databases">
        <authorList>
            <person name="Guldener U."/>
        </authorList>
    </citation>
    <scope>NUCLEOTIDE SEQUENCE [LARGE SCALE GENOMIC DNA]</scope>
    <source>
        <strain evidence="2 3">NBRC100155</strain>
    </source>
</reference>
<gene>
    <name evidence="2" type="ORF">UTRI_10673</name>
</gene>
<name>A0A5C3EBI6_9BASI</name>
<sequence>MELAAILAESDSTAAVVPGASQIANSSPLSVASTVSAPAERLIPCRTCKQPQPTSQFVHQRFPNKTVLNCFSCRSLITPNPTPLSRRQATRAAPRAAPVPTRLPAASCRSPPARSADTQPQTPLQPEQPIVATTTHHSAASQPTTTVAAVQLAPAQHIPALQVSAPPLPQSVEAQVPVAAVTHADLAELRQTLQDDLTDTLRSLLAAHFASTAAPVPSPSVAAPTQPQAFQPAAPAAPNPSGESLANLTGFPWVTPDLADKVYNDTLPAQELYRLANPAWLPEDPEENTGFTINGIVFDKPASSVSTSRQFAKAFPTFASFWRVWIVYMQLRTSVSSDRGLGIALGTFLHHIYEVEQVFPWSRVVDYILTVCIKRFGRSSSADWLNTDSNAHFASFQGVQGRAASSSSTQSSKRPAPRDDDPRRKQLCFSWNNGKCSGTDKRPCIRLHLCSKCNGAHPSKTCQAAADSSLGVKKQA</sequence>
<feature type="region of interest" description="Disordered" evidence="1">
    <location>
        <begin position="401"/>
        <end position="424"/>
    </location>
</feature>
<feature type="compositionally biased region" description="Low complexity" evidence="1">
    <location>
        <begin position="215"/>
        <end position="240"/>
    </location>
</feature>
<dbReference type="EMBL" id="OOIN01000016">
    <property type="protein sequence ID" value="SPO26926.1"/>
    <property type="molecule type" value="Genomic_DNA"/>
</dbReference>
<dbReference type="Proteomes" id="UP000324022">
    <property type="component" value="Unassembled WGS sequence"/>
</dbReference>
<evidence type="ECO:0008006" key="4">
    <source>
        <dbReference type="Google" id="ProtNLM"/>
    </source>
</evidence>
<feature type="region of interest" description="Disordered" evidence="1">
    <location>
        <begin position="215"/>
        <end position="242"/>
    </location>
</feature>
<organism evidence="2 3">
    <name type="scientific">Ustilago trichophora</name>
    <dbReference type="NCBI Taxonomy" id="86804"/>
    <lineage>
        <taxon>Eukaryota</taxon>
        <taxon>Fungi</taxon>
        <taxon>Dikarya</taxon>
        <taxon>Basidiomycota</taxon>
        <taxon>Ustilaginomycotina</taxon>
        <taxon>Ustilaginomycetes</taxon>
        <taxon>Ustilaginales</taxon>
        <taxon>Ustilaginaceae</taxon>
        <taxon>Ustilago</taxon>
    </lineage>
</organism>
<proteinExistence type="predicted"/>
<dbReference type="OrthoDB" id="2556649at2759"/>
<evidence type="ECO:0000256" key="1">
    <source>
        <dbReference type="SAM" id="MobiDB-lite"/>
    </source>
</evidence>
<accession>A0A5C3EBI6</accession>
<evidence type="ECO:0000313" key="3">
    <source>
        <dbReference type="Proteomes" id="UP000324022"/>
    </source>
</evidence>
<evidence type="ECO:0000313" key="2">
    <source>
        <dbReference type="EMBL" id="SPO26926.1"/>
    </source>
</evidence>